<dbReference type="InterPro" id="IPR000600">
    <property type="entry name" value="ROK"/>
</dbReference>
<evidence type="ECO:0000313" key="2">
    <source>
        <dbReference type="EMBL" id="MZP44619.1"/>
    </source>
</evidence>
<keyword evidence="3" id="KW-1185">Reference proteome</keyword>
<dbReference type="RefSeq" id="WP_161263187.1">
    <property type="nucleotide sequence ID" value="NZ_JAFBDC010000023.1"/>
</dbReference>
<dbReference type="AlphaFoldDB" id="A0A845LJ76"/>
<dbReference type="Pfam" id="PF00480">
    <property type="entry name" value="ROK"/>
    <property type="match status" value="1"/>
</dbReference>
<evidence type="ECO:0000256" key="1">
    <source>
        <dbReference type="ARBA" id="ARBA00006479"/>
    </source>
</evidence>
<dbReference type="PANTHER" id="PTHR18964:SF149">
    <property type="entry name" value="BIFUNCTIONAL UDP-N-ACETYLGLUCOSAMINE 2-EPIMERASE_N-ACETYLMANNOSAMINE KINASE"/>
    <property type="match status" value="1"/>
</dbReference>
<name>A0A845LJ76_HELGE</name>
<dbReference type="InterPro" id="IPR049874">
    <property type="entry name" value="ROK_cs"/>
</dbReference>
<comment type="caution">
    <text evidence="2">The sequence shown here is derived from an EMBL/GenBank/DDBJ whole genome shotgun (WGS) entry which is preliminary data.</text>
</comment>
<reference evidence="2 3" key="1">
    <citation type="submission" date="2020-01" db="EMBL/GenBank/DDBJ databases">
        <title>Whole genome sequence of Heliobacterium gestii DSM 11169.</title>
        <authorList>
            <person name="Kyndt J.A."/>
            <person name="Meyer T.E."/>
        </authorList>
    </citation>
    <scope>NUCLEOTIDE SEQUENCE [LARGE SCALE GENOMIC DNA]</scope>
    <source>
        <strain evidence="2 3">DSM 11169</strain>
    </source>
</reference>
<accession>A0A845LJ76</accession>
<comment type="similarity">
    <text evidence="1">Belongs to the ROK (NagC/XylR) family.</text>
</comment>
<dbReference type="CDD" id="cd24068">
    <property type="entry name" value="ASKHA_NBD_ROK_FnNanK-like"/>
    <property type="match status" value="1"/>
</dbReference>
<gene>
    <name evidence="2" type="ORF">GTO89_16475</name>
</gene>
<dbReference type="OrthoDB" id="9810372at2"/>
<proteinExistence type="inferred from homology"/>
<dbReference type="PROSITE" id="PS01125">
    <property type="entry name" value="ROK"/>
    <property type="match status" value="1"/>
</dbReference>
<protein>
    <submittedName>
        <fullName evidence="2">ROK family protein</fullName>
    </submittedName>
</protein>
<organism evidence="2 3">
    <name type="scientific">Heliomicrobium gestii</name>
    <name type="common">Heliobacterium gestii</name>
    <dbReference type="NCBI Taxonomy" id="2699"/>
    <lineage>
        <taxon>Bacteria</taxon>
        <taxon>Bacillati</taxon>
        <taxon>Bacillota</taxon>
        <taxon>Clostridia</taxon>
        <taxon>Eubacteriales</taxon>
        <taxon>Heliobacteriaceae</taxon>
        <taxon>Heliomicrobium</taxon>
    </lineage>
</organism>
<evidence type="ECO:0000313" key="3">
    <source>
        <dbReference type="Proteomes" id="UP000471031"/>
    </source>
</evidence>
<dbReference type="EMBL" id="WXEX01000022">
    <property type="protein sequence ID" value="MZP44619.1"/>
    <property type="molecule type" value="Genomic_DNA"/>
</dbReference>
<dbReference type="SUPFAM" id="SSF53067">
    <property type="entry name" value="Actin-like ATPase domain"/>
    <property type="match status" value="1"/>
</dbReference>
<dbReference type="Proteomes" id="UP000471031">
    <property type="component" value="Unassembled WGS sequence"/>
</dbReference>
<dbReference type="InterPro" id="IPR043129">
    <property type="entry name" value="ATPase_NBD"/>
</dbReference>
<sequence length="318" mass="33460">MYFIGLDLGGTKIATALINERGEVFQTDRRMTEAHKGPAHVFAAMKASINAVTGAVPMSVVEGIGLGIPGLVDLQKGASIFAGNLGWDHVPVLDVFKREYGRPVFMDNDVRVAALGERHFGAGQGIANLIYITVGTGVGSGIIIDGRLFRGTTDNAGEIGHMTIDPDGLTCNCGNRGCLEVYASAPAIARRTRAYIQAGHFTKMTAMVEGDLARISAAVLSQAVEAGDGLAQRIMEETAEYLGIGLASYINLINPTRVIIGGGVSLAGEKLFAPLRQVIQKRAMQNIAANVEIRPALLGDRSGMIGAAALAMEHLGCK</sequence>
<dbReference type="Gene3D" id="3.30.420.40">
    <property type="match status" value="2"/>
</dbReference>
<dbReference type="PANTHER" id="PTHR18964">
    <property type="entry name" value="ROK (REPRESSOR, ORF, KINASE) FAMILY"/>
    <property type="match status" value="1"/>
</dbReference>